<proteinExistence type="predicted"/>
<protein>
    <submittedName>
        <fullName evidence="1">Glycosyl transferase</fullName>
    </submittedName>
</protein>
<dbReference type="Pfam" id="PF13489">
    <property type="entry name" value="Methyltransf_23"/>
    <property type="match status" value="1"/>
</dbReference>
<dbReference type="Proteomes" id="UP000003113">
    <property type="component" value="Unassembled WGS sequence"/>
</dbReference>
<dbReference type="STRING" id="477184.KYC_08060"/>
<reference evidence="1 2" key="1">
    <citation type="journal article" date="2012" name="J. Bacteriol.">
        <title>Genome sequence of the highly efficient arsenite-oxidizing bacterium Achromobacter arsenitoxydans SY8.</title>
        <authorList>
            <person name="Li X."/>
            <person name="Hu Y."/>
            <person name="Gong J."/>
            <person name="Lin Y."/>
            <person name="Johnstone L."/>
            <person name="Rensing C."/>
            <person name="Wang G."/>
        </authorList>
    </citation>
    <scope>NUCLEOTIDE SEQUENCE [LARGE SCALE GENOMIC DNA]</scope>
    <source>
        <strain evidence="1 2">SY8</strain>
    </source>
</reference>
<comment type="caution">
    <text evidence="1">The sequence shown here is derived from an EMBL/GenBank/DDBJ whole genome shotgun (WGS) entry which is preliminary data.</text>
</comment>
<accession>H0F4C0</accession>
<evidence type="ECO:0000313" key="1">
    <source>
        <dbReference type="EMBL" id="EHK66869.1"/>
    </source>
</evidence>
<evidence type="ECO:0000313" key="2">
    <source>
        <dbReference type="Proteomes" id="UP000003113"/>
    </source>
</evidence>
<dbReference type="PANTHER" id="PTHR43861">
    <property type="entry name" value="TRANS-ACONITATE 2-METHYLTRANSFERASE-RELATED"/>
    <property type="match status" value="1"/>
</dbReference>
<dbReference type="CDD" id="cd02440">
    <property type="entry name" value="AdoMet_MTases"/>
    <property type="match status" value="1"/>
</dbReference>
<sequence length="178" mass="20015">MVDVACGYGEFINNIDAGKKIAIDLNPDTRALLNPDVEFHQCLATELSSVIKGDADVIFTSNFLEHLPNKQVLDVFLEQVSAALKPGGKYIIVGPNLRYLPGAYWDFYDHHLGLTHHSLTEALQLKGFTVEKCVDRFLPYTIRGALPTHPMLVWLYLKVPFAWKILGKQFFIVARKAS</sequence>
<organism evidence="1 2">
    <name type="scientific">Achromobacter arsenitoxydans SY8</name>
    <dbReference type="NCBI Taxonomy" id="477184"/>
    <lineage>
        <taxon>Bacteria</taxon>
        <taxon>Pseudomonadati</taxon>
        <taxon>Pseudomonadota</taxon>
        <taxon>Betaproteobacteria</taxon>
        <taxon>Burkholderiales</taxon>
        <taxon>Alcaligenaceae</taxon>
        <taxon>Achromobacter</taxon>
    </lineage>
</organism>
<gene>
    <name evidence="1" type="ORF">KYC_08060</name>
</gene>
<dbReference type="EMBL" id="AGUF01000034">
    <property type="protein sequence ID" value="EHK66869.1"/>
    <property type="molecule type" value="Genomic_DNA"/>
</dbReference>
<keyword evidence="2" id="KW-1185">Reference proteome</keyword>
<dbReference type="PATRIC" id="fig|477184.5.peg.1596"/>
<dbReference type="GO" id="GO:0016740">
    <property type="term" value="F:transferase activity"/>
    <property type="evidence" value="ECO:0007669"/>
    <property type="project" value="UniProtKB-KW"/>
</dbReference>
<dbReference type="PANTHER" id="PTHR43861:SF1">
    <property type="entry name" value="TRANS-ACONITATE 2-METHYLTRANSFERASE"/>
    <property type="match status" value="1"/>
</dbReference>
<name>H0F4C0_9BURK</name>
<dbReference type="AlphaFoldDB" id="H0F4C0"/>
<dbReference type="InterPro" id="IPR029063">
    <property type="entry name" value="SAM-dependent_MTases_sf"/>
</dbReference>
<dbReference type="Gene3D" id="3.40.50.150">
    <property type="entry name" value="Vaccinia Virus protein VP39"/>
    <property type="match status" value="1"/>
</dbReference>
<dbReference type="SUPFAM" id="SSF53335">
    <property type="entry name" value="S-adenosyl-L-methionine-dependent methyltransferases"/>
    <property type="match status" value="1"/>
</dbReference>
<keyword evidence="1" id="KW-0808">Transferase</keyword>
<dbReference type="eggNOG" id="COG2226">
    <property type="taxonomic scope" value="Bacteria"/>
</dbReference>